<dbReference type="Pfam" id="PF13516">
    <property type="entry name" value="LRR_6"/>
    <property type="match status" value="1"/>
</dbReference>
<dbReference type="EnsemblProtists" id="EKX45890">
    <property type="protein sequence ID" value="EKX45890"/>
    <property type="gene ID" value="GUITHDRAFT_71104"/>
</dbReference>
<dbReference type="KEGG" id="gtt:GUITHDRAFT_71104"/>
<dbReference type="InterPro" id="IPR001611">
    <property type="entry name" value="Leu-rich_rpt"/>
</dbReference>
<proteinExistence type="predicted"/>
<keyword evidence="3" id="KW-1185">Reference proteome</keyword>
<dbReference type="SUPFAM" id="SSF52047">
    <property type="entry name" value="RNI-like"/>
    <property type="match status" value="1"/>
</dbReference>
<accession>L1JCR5</accession>
<evidence type="ECO:0000313" key="1">
    <source>
        <dbReference type="EMBL" id="EKX45890.1"/>
    </source>
</evidence>
<dbReference type="EMBL" id="JH992997">
    <property type="protein sequence ID" value="EKX45890.1"/>
    <property type="molecule type" value="Genomic_DNA"/>
</dbReference>
<dbReference type="PaxDb" id="55529-EKX45890"/>
<name>L1JCR5_GUITC</name>
<reference evidence="2" key="3">
    <citation type="submission" date="2016-03" db="UniProtKB">
        <authorList>
            <consortium name="EnsemblProtists"/>
        </authorList>
    </citation>
    <scope>IDENTIFICATION</scope>
</reference>
<sequence length="53" mass="5933">MITVEGVKVLCEVLATNNVFTKIDLDGCQIGDEGILVLCEMLRTNDRIRLVMH</sequence>
<organism evidence="1">
    <name type="scientific">Guillardia theta (strain CCMP2712)</name>
    <name type="common">Cryptophyte</name>
    <dbReference type="NCBI Taxonomy" id="905079"/>
    <lineage>
        <taxon>Eukaryota</taxon>
        <taxon>Cryptophyceae</taxon>
        <taxon>Pyrenomonadales</taxon>
        <taxon>Geminigeraceae</taxon>
        <taxon>Guillardia</taxon>
    </lineage>
</organism>
<dbReference type="HOGENOM" id="CLU_3072744_0_0_1"/>
<evidence type="ECO:0000313" key="2">
    <source>
        <dbReference type="EnsemblProtists" id="EKX45890"/>
    </source>
</evidence>
<dbReference type="GeneID" id="17302488"/>
<dbReference type="RefSeq" id="XP_005832870.1">
    <property type="nucleotide sequence ID" value="XM_005832813.1"/>
</dbReference>
<dbReference type="Proteomes" id="UP000011087">
    <property type="component" value="Unassembled WGS sequence"/>
</dbReference>
<protein>
    <submittedName>
        <fullName evidence="1 2">Uncharacterized protein</fullName>
    </submittedName>
</protein>
<dbReference type="InterPro" id="IPR032675">
    <property type="entry name" value="LRR_dom_sf"/>
</dbReference>
<reference evidence="3" key="2">
    <citation type="submission" date="2012-11" db="EMBL/GenBank/DDBJ databases">
        <authorList>
            <person name="Kuo A."/>
            <person name="Curtis B.A."/>
            <person name="Tanifuji G."/>
            <person name="Burki F."/>
            <person name="Gruber A."/>
            <person name="Irimia M."/>
            <person name="Maruyama S."/>
            <person name="Arias M.C."/>
            <person name="Ball S.G."/>
            <person name="Gile G.H."/>
            <person name="Hirakawa Y."/>
            <person name="Hopkins J.F."/>
            <person name="Rensing S.A."/>
            <person name="Schmutz J."/>
            <person name="Symeonidi A."/>
            <person name="Elias M."/>
            <person name="Eveleigh R.J."/>
            <person name="Herman E.K."/>
            <person name="Klute M.J."/>
            <person name="Nakayama T."/>
            <person name="Obornik M."/>
            <person name="Reyes-Prieto A."/>
            <person name="Armbrust E.V."/>
            <person name="Aves S.J."/>
            <person name="Beiko R.G."/>
            <person name="Coutinho P."/>
            <person name="Dacks J.B."/>
            <person name="Durnford D.G."/>
            <person name="Fast N.M."/>
            <person name="Green B.R."/>
            <person name="Grisdale C."/>
            <person name="Hempe F."/>
            <person name="Henrissat B."/>
            <person name="Hoppner M.P."/>
            <person name="Ishida K.-I."/>
            <person name="Kim E."/>
            <person name="Koreny L."/>
            <person name="Kroth P.G."/>
            <person name="Liu Y."/>
            <person name="Malik S.-B."/>
            <person name="Maier U.G."/>
            <person name="McRose D."/>
            <person name="Mock T."/>
            <person name="Neilson J.A."/>
            <person name="Onodera N.T."/>
            <person name="Poole A.M."/>
            <person name="Pritham E.J."/>
            <person name="Richards T.A."/>
            <person name="Rocap G."/>
            <person name="Roy S.W."/>
            <person name="Sarai C."/>
            <person name="Schaack S."/>
            <person name="Shirato S."/>
            <person name="Slamovits C.H."/>
            <person name="Spencer D.F."/>
            <person name="Suzuki S."/>
            <person name="Worden A.Z."/>
            <person name="Zauner S."/>
            <person name="Barry K."/>
            <person name="Bell C."/>
            <person name="Bharti A.K."/>
            <person name="Crow J.A."/>
            <person name="Grimwood J."/>
            <person name="Kramer R."/>
            <person name="Lindquist E."/>
            <person name="Lucas S."/>
            <person name="Salamov A."/>
            <person name="McFadden G.I."/>
            <person name="Lane C.E."/>
            <person name="Keeling P.J."/>
            <person name="Gray M.W."/>
            <person name="Grigoriev I.V."/>
            <person name="Archibald J.M."/>
        </authorList>
    </citation>
    <scope>NUCLEOTIDE SEQUENCE</scope>
    <source>
        <strain evidence="3">CCMP2712</strain>
    </source>
</reference>
<dbReference type="Gene3D" id="3.80.10.10">
    <property type="entry name" value="Ribonuclease Inhibitor"/>
    <property type="match status" value="1"/>
</dbReference>
<evidence type="ECO:0000313" key="3">
    <source>
        <dbReference type="Proteomes" id="UP000011087"/>
    </source>
</evidence>
<reference evidence="1 3" key="1">
    <citation type="journal article" date="2012" name="Nature">
        <title>Algal genomes reveal evolutionary mosaicism and the fate of nucleomorphs.</title>
        <authorList>
            <consortium name="DOE Joint Genome Institute"/>
            <person name="Curtis B.A."/>
            <person name="Tanifuji G."/>
            <person name="Burki F."/>
            <person name="Gruber A."/>
            <person name="Irimia M."/>
            <person name="Maruyama S."/>
            <person name="Arias M.C."/>
            <person name="Ball S.G."/>
            <person name="Gile G.H."/>
            <person name="Hirakawa Y."/>
            <person name="Hopkins J.F."/>
            <person name="Kuo A."/>
            <person name="Rensing S.A."/>
            <person name="Schmutz J."/>
            <person name="Symeonidi A."/>
            <person name="Elias M."/>
            <person name="Eveleigh R.J."/>
            <person name="Herman E.K."/>
            <person name="Klute M.J."/>
            <person name="Nakayama T."/>
            <person name="Obornik M."/>
            <person name="Reyes-Prieto A."/>
            <person name="Armbrust E.V."/>
            <person name="Aves S.J."/>
            <person name="Beiko R.G."/>
            <person name="Coutinho P."/>
            <person name="Dacks J.B."/>
            <person name="Durnford D.G."/>
            <person name="Fast N.M."/>
            <person name="Green B.R."/>
            <person name="Grisdale C.J."/>
            <person name="Hempel F."/>
            <person name="Henrissat B."/>
            <person name="Hoppner M.P."/>
            <person name="Ishida K."/>
            <person name="Kim E."/>
            <person name="Koreny L."/>
            <person name="Kroth P.G."/>
            <person name="Liu Y."/>
            <person name="Malik S.B."/>
            <person name="Maier U.G."/>
            <person name="McRose D."/>
            <person name="Mock T."/>
            <person name="Neilson J.A."/>
            <person name="Onodera N.T."/>
            <person name="Poole A.M."/>
            <person name="Pritham E.J."/>
            <person name="Richards T.A."/>
            <person name="Rocap G."/>
            <person name="Roy S.W."/>
            <person name="Sarai C."/>
            <person name="Schaack S."/>
            <person name="Shirato S."/>
            <person name="Slamovits C.H."/>
            <person name="Spencer D.F."/>
            <person name="Suzuki S."/>
            <person name="Worden A.Z."/>
            <person name="Zauner S."/>
            <person name="Barry K."/>
            <person name="Bell C."/>
            <person name="Bharti A.K."/>
            <person name="Crow J.A."/>
            <person name="Grimwood J."/>
            <person name="Kramer R."/>
            <person name="Lindquist E."/>
            <person name="Lucas S."/>
            <person name="Salamov A."/>
            <person name="McFadden G.I."/>
            <person name="Lane C.E."/>
            <person name="Keeling P.J."/>
            <person name="Gray M.W."/>
            <person name="Grigoriev I.V."/>
            <person name="Archibald J.M."/>
        </authorList>
    </citation>
    <scope>NUCLEOTIDE SEQUENCE</scope>
    <source>
        <strain evidence="1 3">CCMP2712</strain>
    </source>
</reference>
<dbReference type="AlphaFoldDB" id="L1JCR5"/>
<gene>
    <name evidence="1" type="ORF">GUITHDRAFT_71104</name>
</gene>